<reference evidence="9" key="1">
    <citation type="journal article" date="2014" name="Int. J. Syst. Evol. Microbiol.">
        <title>Complete genome sequence of Corynebacterium casei LMG S-19264T (=DSM 44701T), isolated from a smear-ripened cheese.</title>
        <authorList>
            <consortium name="US DOE Joint Genome Institute (JGI-PGF)"/>
            <person name="Walter F."/>
            <person name="Albersmeier A."/>
            <person name="Kalinowski J."/>
            <person name="Ruckert C."/>
        </authorList>
    </citation>
    <scope>NUCLEOTIDE SEQUENCE</scope>
    <source>
        <strain evidence="9">JCM 3091</strain>
    </source>
</reference>
<evidence type="ECO:0000256" key="6">
    <source>
        <dbReference type="ARBA" id="ARBA00023239"/>
    </source>
</evidence>
<dbReference type="GO" id="GO:0006527">
    <property type="term" value="P:L-arginine catabolic process"/>
    <property type="evidence" value="ECO:0007669"/>
    <property type="project" value="InterPro"/>
</dbReference>
<evidence type="ECO:0000256" key="1">
    <source>
        <dbReference type="ARBA" id="ARBA00001928"/>
    </source>
</evidence>
<proteinExistence type="inferred from homology"/>
<evidence type="ECO:0000256" key="2">
    <source>
        <dbReference type="ARBA" id="ARBA00008611"/>
    </source>
</evidence>
<evidence type="ECO:0000256" key="5">
    <source>
        <dbReference type="ARBA" id="ARBA00022793"/>
    </source>
</evidence>
<evidence type="ECO:0000313" key="9">
    <source>
        <dbReference type="EMBL" id="GGK12706.1"/>
    </source>
</evidence>
<dbReference type="Pfam" id="PF01862">
    <property type="entry name" value="PvlArgDC"/>
    <property type="match status" value="1"/>
</dbReference>
<evidence type="ECO:0000256" key="8">
    <source>
        <dbReference type="ARBA" id="ARBA00049309"/>
    </source>
</evidence>
<dbReference type="InterPro" id="IPR016105">
    <property type="entry name" value="Pyr-dep_his/arg-deCO2ase_sand"/>
</dbReference>
<evidence type="ECO:0000313" key="10">
    <source>
        <dbReference type="Proteomes" id="UP000662200"/>
    </source>
</evidence>
<gene>
    <name evidence="9" type="ORF">GCM10010124_01530</name>
</gene>
<dbReference type="RefSeq" id="WP_189112183.1">
    <property type="nucleotide sequence ID" value="NZ_BMQC01000001.1"/>
</dbReference>
<evidence type="ECO:0000256" key="3">
    <source>
        <dbReference type="ARBA" id="ARBA00012426"/>
    </source>
</evidence>
<comment type="catalytic activity">
    <reaction evidence="8">
        <text>L-arginine + H(+) = agmatine + CO2</text>
        <dbReference type="Rhea" id="RHEA:17641"/>
        <dbReference type="ChEBI" id="CHEBI:15378"/>
        <dbReference type="ChEBI" id="CHEBI:16526"/>
        <dbReference type="ChEBI" id="CHEBI:32682"/>
        <dbReference type="ChEBI" id="CHEBI:58145"/>
        <dbReference type="EC" id="4.1.1.19"/>
    </reaction>
</comment>
<comment type="similarity">
    <text evidence="2">Belongs to the pyruvoyl-dependent arginine decarboxylase family.</text>
</comment>
<dbReference type="EMBL" id="BMQC01000001">
    <property type="protein sequence ID" value="GGK12706.1"/>
    <property type="molecule type" value="Genomic_DNA"/>
</dbReference>
<organism evidence="9 10">
    <name type="scientific">Pilimelia terevasa</name>
    <dbReference type="NCBI Taxonomy" id="53372"/>
    <lineage>
        <taxon>Bacteria</taxon>
        <taxon>Bacillati</taxon>
        <taxon>Actinomycetota</taxon>
        <taxon>Actinomycetes</taxon>
        <taxon>Micromonosporales</taxon>
        <taxon>Micromonosporaceae</taxon>
        <taxon>Pilimelia</taxon>
    </lineage>
</organism>
<sequence>MSSSAVYATIPVVAATGAGGTTLSAFHDALVQVNLGHYNLIRLSSVVPPQTRVDASGAAAVPVGQWGDKMYCVYAAQWATEPGEEAWAGIGWVQRRDGKGGLFVEHEGTSERFVRKAILTSLADLVRGREDEFAEPELTMRGAVCDDGPLCVLVIAPYEAAAWAGDR</sequence>
<dbReference type="SFLD" id="SFLDG01170">
    <property type="entry name" value="Pyruvoyl-dependent_arginine_de"/>
    <property type="match status" value="1"/>
</dbReference>
<keyword evidence="5" id="KW-0210">Decarboxylase</keyword>
<evidence type="ECO:0000256" key="4">
    <source>
        <dbReference type="ARBA" id="ARBA00014727"/>
    </source>
</evidence>
<reference evidence="9" key="2">
    <citation type="submission" date="2020-09" db="EMBL/GenBank/DDBJ databases">
        <authorList>
            <person name="Sun Q."/>
            <person name="Ohkuma M."/>
        </authorList>
    </citation>
    <scope>NUCLEOTIDE SEQUENCE</scope>
    <source>
        <strain evidence="9">JCM 3091</strain>
    </source>
</reference>
<dbReference type="EC" id="4.1.1.19" evidence="3"/>
<name>A0A8J3BE02_9ACTN</name>
<comment type="cofactor">
    <cofactor evidence="1">
        <name>pyruvate</name>
        <dbReference type="ChEBI" id="CHEBI:15361"/>
    </cofactor>
</comment>
<dbReference type="Proteomes" id="UP000662200">
    <property type="component" value="Unassembled WGS sequence"/>
</dbReference>
<dbReference type="Gene3D" id="3.50.20.10">
    <property type="entry name" value="Pyruvoyl-Dependent Histidine Decarboxylase, subunit B"/>
    <property type="match status" value="1"/>
</dbReference>
<evidence type="ECO:0000256" key="7">
    <source>
        <dbReference type="ARBA" id="ARBA00023317"/>
    </source>
</evidence>
<dbReference type="InterPro" id="IPR016104">
    <property type="entry name" value="Pyr-dep_his/arg-deCO2ase"/>
</dbReference>
<keyword evidence="6" id="KW-0456">Lyase</keyword>
<comment type="caution">
    <text evidence="9">The sequence shown here is derived from an EMBL/GenBank/DDBJ whole genome shotgun (WGS) entry which is preliminary data.</text>
</comment>
<dbReference type="SUPFAM" id="SSF56271">
    <property type="entry name" value="Pyruvoyl-dependent histidine and arginine decarboxylases"/>
    <property type="match status" value="1"/>
</dbReference>
<dbReference type="AlphaFoldDB" id="A0A8J3BE02"/>
<keyword evidence="10" id="KW-1185">Reference proteome</keyword>
<accession>A0A8J3BE02</accession>
<dbReference type="SFLD" id="SFLDS00055">
    <property type="entry name" value="Pyruvoyl-Dependent_Histidine/A"/>
    <property type="match status" value="1"/>
</dbReference>
<dbReference type="GO" id="GO:0008792">
    <property type="term" value="F:arginine decarboxylase activity"/>
    <property type="evidence" value="ECO:0007669"/>
    <property type="project" value="UniProtKB-EC"/>
</dbReference>
<protein>
    <recommendedName>
        <fullName evidence="4">Pyruvoyl-dependent arginine decarboxylase AaxB</fullName>
        <ecNumber evidence="3">4.1.1.19</ecNumber>
    </recommendedName>
</protein>
<dbReference type="InterPro" id="IPR002724">
    <property type="entry name" value="Pyruvoyl-dep_arg_deCO2ase"/>
</dbReference>
<keyword evidence="7" id="KW-0670">Pyruvate</keyword>